<dbReference type="AlphaFoldDB" id="A0A9D4LLY0"/>
<accession>A0A9D4LLY0</accession>
<reference evidence="1" key="1">
    <citation type="journal article" date="2019" name="bioRxiv">
        <title>The Genome of the Zebra Mussel, Dreissena polymorpha: A Resource for Invasive Species Research.</title>
        <authorList>
            <person name="McCartney M.A."/>
            <person name="Auch B."/>
            <person name="Kono T."/>
            <person name="Mallez S."/>
            <person name="Zhang Y."/>
            <person name="Obille A."/>
            <person name="Becker A."/>
            <person name="Abrahante J.E."/>
            <person name="Garbe J."/>
            <person name="Badalamenti J.P."/>
            <person name="Herman A."/>
            <person name="Mangelson H."/>
            <person name="Liachko I."/>
            <person name="Sullivan S."/>
            <person name="Sone E.D."/>
            <person name="Koren S."/>
            <person name="Silverstein K.A.T."/>
            <person name="Beckman K.B."/>
            <person name="Gohl D.M."/>
        </authorList>
    </citation>
    <scope>NUCLEOTIDE SEQUENCE</scope>
    <source>
        <strain evidence="1">Duluth1</strain>
        <tissue evidence="1">Whole animal</tissue>
    </source>
</reference>
<comment type="caution">
    <text evidence="1">The sequence shown here is derived from an EMBL/GenBank/DDBJ whole genome shotgun (WGS) entry which is preliminary data.</text>
</comment>
<evidence type="ECO:0000313" key="1">
    <source>
        <dbReference type="EMBL" id="KAH3860440.1"/>
    </source>
</evidence>
<keyword evidence="2" id="KW-1185">Reference proteome</keyword>
<proteinExistence type="predicted"/>
<evidence type="ECO:0000313" key="2">
    <source>
        <dbReference type="Proteomes" id="UP000828390"/>
    </source>
</evidence>
<dbReference type="Proteomes" id="UP000828390">
    <property type="component" value="Unassembled WGS sequence"/>
</dbReference>
<organism evidence="1 2">
    <name type="scientific">Dreissena polymorpha</name>
    <name type="common">Zebra mussel</name>
    <name type="synonym">Mytilus polymorpha</name>
    <dbReference type="NCBI Taxonomy" id="45954"/>
    <lineage>
        <taxon>Eukaryota</taxon>
        <taxon>Metazoa</taxon>
        <taxon>Spiralia</taxon>
        <taxon>Lophotrochozoa</taxon>
        <taxon>Mollusca</taxon>
        <taxon>Bivalvia</taxon>
        <taxon>Autobranchia</taxon>
        <taxon>Heteroconchia</taxon>
        <taxon>Euheterodonta</taxon>
        <taxon>Imparidentia</taxon>
        <taxon>Neoheterodontei</taxon>
        <taxon>Myida</taxon>
        <taxon>Dreissenoidea</taxon>
        <taxon>Dreissenidae</taxon>
        <taxon>Dreissena</taxon>
    </lineage>
</organism>
<protein>
    <submittedName>
        <fullName evidence="1">Uncharacterized protein</fullName>
    </submittedName>
</protein>
<dbReference type="EMBL" id="JAIWYP010000002">
    <property type="protein sequence ID" value="KAH3860440.1"/>
    <property type="molecule type" value="Genomic_DNA"/>
</dbReference>
<gene>
    <name evidence="1" type="ORF">DPMN_023339</name>
</gene>
<name>A0A9D4LLY0_DREPO</name>
<sequence length="60" mass="6715">MVGTWGGVHVLTARGTPVQVRYVLQIYRKNKPSKSSLFSAKLTKLCDDSTIDMKLTIHHS</sequence>
<reference evidence="1" key="2">
    <citation type="submission" date="2020-11" db="EMBL/GenBank/DDBJ databases">
        <authorList>
            <person name="McCartney M.A."/>
            <person name="Auch B."/>
            <person name="Kono T."/>
            <person name="Mallez S."/>
            <person name="Becker A."/>
            <person name="Gohl D.M."/>
            <person name="Silverstein K.A.T."/>
            <person name="Koren S."/>
            <person name="Bechman K.B."/>
            <person name="Herman A."/>
            <person name="Abrahante J.E."/>
            <person name="Garbe J."/>
        </authorList>
    </citation>
    <scope>NUCLEOTIDE SEQUENCE</scope>
    <source>
        <strain evidence="1">Duluth1</strain>
        <tissue evidence="1">Whole animal</tissue>
    </source>
</reference>